<sequence length="155" mass="17475">MAVEYTLLMQKTAEGSAVKSSLDDFGFAVCDIPWPDEETEEVATRKWPGVDGEDAYIPPNGQKLQAYDVEVQFCYKGDINTADAAYKALRDYLVGAGGFLKLYDPYWKKGRKGLYVKKFHDHNPHRSNIDDVLSMKVTLRVTDPKTEITLVYVGD</sequence>
<name>A0AAU8AUQ2_9CAUD</name>
<protein>
    <recommendedName>
        <fullName evidence="2">Tail protein</fullName>
    </recommendedName>
</protein>
<evidence type="ECO:0000313" key="1">
    <source>
        <dbReference type="EMBL" id="XCD03638.1"/>
    </source>
</evidence>
<evidence type="ECO:0008006" key="2">
    <source>
        <dbReference type="Google" id="ProtNLM"/>
    </source>
</evidence>
<proteinExistence type="predicted"/>
<reference evidence="1" key="1">
    <citation type="submission" date="2024-03" db="EMBL/GenBank/DDBJ databases">
        <title>Diverse circular DNA viruses in blood, oral, and fecal samples of captive lemurs.</title>
        <authorList>
            <person name="Paietta E.N."/>
            <person name="Kraberger S."/>
            <person name="Lund M.C."/>
            <person name="Custer J.M."/>
            <person name="Vargas K.M."/>
            <person name="Ehmke E.E."/>
            <person name="Yoder A.D."/>
            <person name="Varsani A."/>
        </authorList>
    </citation>
    <scope>NUCLEOTIDE SEQUENCE</scope>
    <source>
        <strain evidence="1">Duke_21_1</strain>
    </source>
</reference>
<accession>A0AAU8AUQ2</accession>
<organism evidence="1">
    <name type="scientific">Dulem virus 40</name>
    <dbReference type="NCBI Taxonomy" id="3145758"/>
    <lineage>
        <taxon>Viruses</taxon>
        <taxon>Duplodnaviria</taxon>
        <taxon>Heunggongvirae</taxon>
        <taxon>Uroviricota</taxon>
        <taxon>Caudoviricetes</taxon>
    </lineage>
</organism>
<dbReference type="EMBL" id="PP511379">
    <property type="protein sequence ID" value="XCD03638.1"/>
    <property type="molecule type" value="Genomic_DNA"/>
</dbReference>